<accession>A0A1H4JKT3</accession>
<dbReference type="SUPFAM" id="SSF48498">
    <property type="entry name" value="Tetracyclin repressor-like, C-terminal domain"/>
    <property type="match status" value="1"/>
</dbReference>
<keyword evidence="2 4" id="KW-0238">DNA-binding</keyword>
<keyword evidence="3" id="KW-0804">Transcription</keyword>
<dbReference type="InterPro" id="IPR036271">
    <property type="entry name" value="Tet_transcr_reg_TetR-rel_C_sf"/>
</dbReference>
<reference evidence="8" key="1">
    <citation type="submission" date="2016-10" db="EMBL/GenBank/DDBJ databases">
        <authorList>
            <person name="Varghese N."/>
        </authorList>
    </citation>
    <scope>NUCLEOTIDE SEQUENCE [LARGE SCALE GENOMIC DNA]</scope>
    <source>
        <strain evidence="8">DSM 44719</strain>
    </source>
</reference>
<dbReference type="PANTHER" id="PTHR30055:SF234">
    <property type="entry name" value="HTH-TYPE TRANSCRIPTIONAL REGULATOR BETI"/>
    <property type="match status" value="1"/>
</dbReference>
<dbReference type="Pfam" id="PF17932">
    <property type="entry name" value="TetR_C_24"/>
    <property type="match status" value="1"/>
</dbReference>
<evidence type="ECO:0000256" key="5">
    <source>
        <dbReference type="SAM" id="MobiDB-lite"/>
    </source>
</evidence>
<dbReference type="PROSITE" id="PS50977">
    <property type="entry name" value="HTH_TETR_2"/>
    <property type="match status" value="1"/>
</dbReference>
<feature type="domain" description="HTH tetR-type" evidence="6">
    <location>
        <begin position="18"/>
        <end position="78"/>
    </location>
</feature>
<feature type="compositionally biased region" description="Polar residues" evidence="5">
    <location>
        <begin position="9"/>
        <end position="21"/>
    </location>
</feature>
<proteinExistence type="predicted"/>
<gene>
    <name evidence="7" type="ORF">SAMN04490220_0972</name>
</gene>
<dbReference type="Gene3D" id="1.10.357.10">
    <property type="entry name" value="Tetracycline Repressor, domain 2"/>
    <property type="match status" value="1"/>
</dbReference>
<feature type="DNA-binding region" description="H-T-H motif" evidence="4">
    <location>
        <begin position="41"/>
        <end position="60"/>
    </location>
</feature>
<dbReference type="PRINTS" id="PR00455">
    <property type="entry name" value="HTHTETR"/>
</dbReference>
<evidence type="ECO:0000313" key="7">
    <source>
        <dbReference type="EMBL" id="SEB46951.1"/>
    </source>
</evidence>
<name>A0A1H4JKT3_RHOJO</name>
<evidence type="ECO:0000259" key="6">
    <source>
        <dbReference type="PROSITE" id="PS50977"/>
    </source>
</evidence>
<dbReference type="InterPro" id="IPR009057">
    <property type="entry name" value="Homeodomain-like_sf"/>
</dbReference>
<dbReference type="AlphaFoldDB" id="A0A1H4JKT3"/>
<dbReference type="InterPro" id="IPR041490">
    <property type="entry name" value="KstR2_TetR_C"/>
</dbReference>
<organism evidence="7 8">
    <name type="scientific">Rhodococcus jostii</name>
    <dbReference type="NCBI Taxonomy" id="132919"/>
    <lineage>
        <taxon>Bacteria</taxon>
        <taxon>Bacillati</taxon>
        <taxon>Actinomycetota</taxon>
        <taxon>Actinomycetes</taxon>
        <taxon>Mycobacteriales</taxon>
        <taxon>Nocardiaceae</taxon>
        <taxon>Rhodococcus</taxon>
    </lineage>
</organism>
<evidence type="ECO:0000256" key="1">
    <source>
        <dbReference type="ARBA" id="ARBA00023015"/>
    </source>
</evidence>
<sequence length="221" mass="24877">MVNMAREQATASSEPRPRSTSDVIVETGLKLFSEIGYDGVGMRQIASIVGIKAASLYNHYASKEELLWSIVEDALGKIRGYQRRAFTEEETTANRLRAFVRLHVRFHAEQSQMARVVNNNMESLAPAHYSITAQRREEFEHGLRQVLQFGCDEEIFLIRNVRLTSHAILDMGIGISSWYLPDGPDSLSDIMAAYEEIALRMVGYTGTLTPLQTESDFVLDS</sequence>
<dbReference type="OrthoDB" id="9779746at2"/>
<evidence type="ECO:0000256" key="3">
    <source>
        <dbReference type="ARBA" id="ARBA00023163"/>
    </source>
</evidence>
<dbReference type="Proteomes" id="UP000183407">
    <property type="component" value="Unassembled WGS sequence"/>
</dbReference>
<protein>
    <submittedName>
        <fullName evidence="7">DNA-binding transcriptional regulator, AcrR family</fullName>
    </submittedName>
</protein>
<dbReference type="GO" id="GO:0003700">
    <property type="term" value="F:DNA-binding transcription factor activity"/>
    <property type="evidence" value="ECO:0007669"/>
    <property type="project" value="TreeGrafter"/>
</dbReference>
<keyword evidence="1" id="KW-0805">Transcription regulation</keyword>
<dbReference type="InterPro" id="IPR050109">
    <property type="entry name" value="HTH-type_TetR-like_transc_reg"/>
</dbReference>
<dbReference type="SUPFAM" id="SSF46689">
    <property type="entry name" value="Homeodomain-like"/>
    <property type="match status" value="1"/>
</dbReference>
<dbReference type="PANTHER" id="PTHR30055">
    <property type="entry name" value="HTH-TYPE TRANSCRIPTIONAL REGULATOR RUTR"/>
    <property type="match status" value="1"/>
</dbReference>
<feature type="region of interest" description="Disordered" evidence="5">
    <location>
        <begin position="1"/>
        <end position="21"/>
    </location>
</feature>
<dbReference type="Pfam" id="PF00440">
    <property type="entry name" value="TetR_N"/>
    <property type="match status" value="1"/>
</dbReference>
<dbReference type="GO" id="GO:0000976">
    <property type="term" value="F:transcription cis-regulatory region binding"/>
    <property type="evidence" value="ECO:0007669"/>
    <property type="project" value="TreeGrafter"/>
</dbReference>
<dbReference type="EMBL" id="FNTL01000003">
    <property type="protein sequence ID" value="SEB46951.1"/>
    <property type="molecule type" value="Genomic_DNA"/>
</dbReference>
<evidence type="ECO:0000256" key="2">
    <source>
        <dbReference type="ARBA" id="ARBA00023125"/>
    </source>
</evidence>
<dbReference type="InterPro" id="IPR001647">
    <property type="entry name" value="HTH_TetR"/>
</dbReference>
<evidence type="ECO:0000256" key="4">
    <source>
        <dbReference type="PROSITE-ProRule" id="PRU00335"/>
    </source>
</evidence>
<evidence type="ECO:0000313" key="8">
    <source>
        <dbReference type="Proteomes" id="UP000183407"/>
    </source>
</evidence>